<feature type="region of interest" description="Disordered" evidence="1">
    <location>
        <begin position="66"/>
        <end position="142"/>
    </location>
</feature>
<gene>
    <name evidence="3" type="ORF">B0H15DRAFT_85354</name>
</gene>
<dbReference type="AlphaFoldDB" id="A0AAD6TMC3"/>
<reference evidence="3" key="1">
    <citation type="submission" date="2023-03" db="EMBL/GenBank/DDBJ databases">
        <title>Massive genome expansion in bonnet fungi (Mycena s.s.) driven by repeated elements and novel gene families across ecological guilds.</title>
        <authorList>
            <consortium name="Lawrence Berkeley National Laboratory"/>
            <person name="Harder C.B."/>
            <person name="Miyauchi S."/>
            <person name="Viragh M."/>
            <person name="Kuo A."/>
            <person name="Thoen E."/>
            <person name="Andreopoulos B."/>
            <person name="Lu D."/>
            <person name="Skrede I."/>
            <person name="Drula E."/>
            <person name="Henrissat B."/>
            <person name="Morin E."/>
            <person name="Kohler A."/>
            <person name="Barry K."/>
            <person name="LaButti K."/>
            <person name="Morin E."/>
            <person name="Salamov A."/>
            <person name="Lipzen A."/>
            <person name="Mereny Z."/>
            <person name="Hegedus B."/>
            <person name="Baldrian P."/>
            <person name="Stursova M."/>
            <person name="Weitz H."/>
            <person name="Taylor A."/>
            <person name="Grigoriev I.V."/>
            <person name="Nagy L.G."/>
            <person name="Martin F."/>
            <person name="Kauserud H."/>
        </authorList>
    </citation>
    <scope>NUCLEOTIDE SEQUENCE</scope>
    <source>
        <strain evidence="3">CBHHK173m</strain>
    </source>
</reference>
<evidence type="ECO:0000256" key="2">
    <source>
        <dbReference type="SAM" id="Phobius"/>
    </source>
</evidence>
<keyword evidence="2" id="KW-0812">Transmembrane</keyword>
<dbReference type="Proteomes" id="UP001222325">
    <property type="component" value="Unassembled WGS sequence"/>
</dbReference>
<feature type="transmembrane region" description="Helical" evidence="2">
    <location>
        <begin position="12"/>
        <end position="31"/>
    </location>
</feature>
<sequence>MPVPVDDHPSLLWIVIPSALLVSGYFIRKWYLARKLRLHGIGKGAPGFQTNVRKIRVPPELMARIRRGEDVSPDEIAAASARMEAEERDGPQASPEPLPQPKKTDAKLKSKPVTTEQNSEPVNEWLPEGITGPKKRSKGKKK</sequence>
<organism evidence="3 4">
    <name type="scientific">Mycena belliarum</name>
    <dbReference type="NCBI Taxonomy" id="1033014"/>
    <lineage>
        <taxon>Eukaryota</taxon>
        <taxon>Fungi</taxon>
        <taxon>Dikarya</taxon>
        <taxon>Basidiomycota</taxon>
        <taxon>Agaricomycotina</taxon>
        <taxon>Agaricomycetes</taxon>
        <taxon>Agaricomycetidae</taxon>
        <taxon>Agaricales</taxon>
        <taxon>Marasmiineae</taxon>
        <taxon>Mycenaceae</taxon>
        <taxon>Mycena</taxon>
    </lineage>
</organism>
<proteinExistence type="predicted"/>
<feature type="compositionally biased region" description="Polar residues" evidence="1">
    <location>
        <begin position="112"/>
        <end position="121"/>
    </location>
</feature>
<feature type="compositionally biased region" description="Basic residues" evidence="1">
    <location>
        <begin position="133"/>
        <end position="142"/>
    </location>
</feature>
<comment type="caution">
    <text evidence="3">The sequence shown here is derived from an EMBL/GenBank/DDBJ whole genome shotgun (WGS) entry which is preliminary data.</text>
</comment>
<evidence type="ECO:0000313" key="4">
    <source>
        <dbReference type="Proteomes" id="UP001222325"/>
    </source>
</evidence>
<name>A0AAD6TMC3_9AGAR</name>
<keyword evidence="4" id="KW-1185">Reference proteome</keyword>
<evidence type="ECO:0000256" key="1">
    <source>
        <dbReference type="SAM" id="MobiDB-lite"/>
    </source>
</evidence>
<evidence type="ECO:0000313" key="3">
    <source>
        <dbReference type="EMBL" id="KAJ7071854.1"/>
    </source>
</evidence>
<protein>
    <submittedName>
        <fullName evidence="3">Uncharacterized protein</fullName>
    </submittedName>
</protein>
<keyword evidence="2" id="KW-1133">Transmembrane helix</keyword>
<dbReference type="EMBL" id="JARJCN010000122">
    <property type="protein sequence ID" value="KAJ7071854.1"/>
    <property type="molecule type" value="Genomic_DNA"/>
</dbReference>
<keyword evidence="2" id="KW-0472">Membrane</keyword>
<accession>A0AAD6TMC3</accession>